<dbReference type="InterPro" id="IPR011712">
    <property type="entry name" value="Sig_transdc_His_kin_sub3_dim/P"/>
</dbReference>
<dbReference type="GO" id="GO:0000155">
    <property type="term" value="F:phosphorelay sensor kinase activity"/>
    <property type="evidence" value="ECO:0007669"/>
    <property type="project" value="InterPro"/>
</dbReference>
<evidence type="ECO:0000256" key="10">
    <source>
        <dbReference type="SAM" id="Phobius"/>
    </source>
</evidence>
<evidence type="ECO:0000313" key="13">
    <source>
        <dbReference type="Proteomes" id="UP000316196"/>
    </source>
</evidence>
<comment type="caution">
    <text evidence="12">The sequence shown here is derived from an EMBL/GenBank/DDBJ whole genome shotgun (WGS) entry which is preliminary data.</text>
</comment>
<keyword evidence="7" id="KW-0067">ATP-binding</keyword>
<evidence type="ECO:0000256" key="1">
    <source>
        <dbReference type="ARBA" id="ARBA00000085"/>
    </source>
</evidence>
<dbReference type="InterPro" id="IPR050482">
    <property type="entry name" value="Sensor_HK_TwoCompSys"/>
</dbReference>
<dbReference type="PANTHER" id="PTHR24421:SF10">
    <property type="entry name" value="NITRATE_NITRITE SENSOR PROTEIN NARQ"/>
    <property type="match status" value="1"/>
</dbReference>
<keyword evidence="6 12" id="KW-0418">Kinase</keyword>
<dbReference type="SUPFAM" id="SSF55874">
    <property type="entry name" value="ATPase domain of HSP90 chaperone/DNA topoisomerase II/histidine kinase"/>
    <property type="match status" value="1"/>
</dbReference>
<evidence type="ECO:0000256" key="8">
    <source>
        <dbReference type="ARBA" id="ARBA00023012"/>
    </source>
</evidence>
<gene>
    <name evidence="12" type="ORF">FB460_0528</name>
</gene>
<evidence type="ECO:0000259" key="11">
    <source>
        <dbReference type="Pfam" id="PF07730"/>
    </source>
</evidence>
<dbReference type="InterPro" id="IPR036890">
    <property type="entry name" value="HATPase_C_sf"/>
</dbReference>
<sequence>MVAACCWFAGMICFGTVWSLEYPNLDLVPTSERGVVATRLLLDALLGLIACLLLPRVLSRRRPSRANGTLALGLLAASGFSSWSAPAALLVLVVVASWLEWRWLIAAASVTIVSSVVVEMLFSSRYPLTLLEATLGMVVMLGVPLVVGRAVGNRRRLMEAYRERAEAAERERDQAVARIRAEERSAVARDMHDGLSHRLSLISLHAGALSFREDLTPIQLRDTAATIQSTALEAAEELRQVLMVLRTDDDREQPHGMDQLHRLVEDARARGSRVSIRIDEGLPLDDLTPMASVALARAVAEGLANAVKHAPESPIDVTVTGVDDGVLVSVTNPLPAQPHTSLPGGYGLVGLRERLETAHGWLDATATADRFRLRAWAPW</sequence>
<feature type="domain" description="Signal transduction histidine kinase subgroup 3 dimerisation and phosphoacceptor" evidence="11">
    <location>
        <begin position="183"/>
        <end position="249"/>
    </location>
</feature>
<feature type="transmembrane region" description="Helical" evidence="10">
    <location>
        <begin position="101"/>
        <end position="122"/>
    </location>
</feature>
<dbReference type="GO" id="GO:0016020">
    <property type="term" value="C:membrane"/>
    <property type="evidence" value="ECO:0007669"/>
    <property type="project" value="InterPro"/>
</dbReference>
<dbReference type="AlphaFoldDB" id="A0A542ZR60"/>
<dbReference type="EC" id="2.7.13.3" evidence="2"/>
<evidence type="ECO:0000256" key="7">
    <source>
        <dbReference type="ARBA" id="ARBA00022840"/>
    </source>
</evidence>
<dbReference type="CDD" id="cd16917">
    <property type="entry name" value="HATPase_UhpB-NarQ-NarX-like"/>
    <property type="match status" value="1"/>
</dbReference>
<name>A0A542ZR60_9ACTN</name>
<protein>
    <recommendedName>
        <fullName evidence="2">histidine kinase</fullName>
        <ecNumber evidence="2">2.7.13.3</ecNumber>
    </recommendedName>
</protein>
<evidence type="ECO:0000256" key="3">
    <source>
        <dbReference type="ARBA" id="ARBA00022553"/>
    </source>
</evidence>
<dbReference type="Proteomes" id="UP000316196">
    <property type="component" value="Unassembled WGS sequence"/>
</dbReference>
<feature type="transmembrane region" description="Helical" evidence="10">
    <location>
        <begin position="70"/>
        <end position="95"/>
    </location>
</feature>
<keyword evidence="10" id="KW-0812">Transmembrane</keyword>
<dbReference type="Gene3D" id="3.30.565.10">
    <property type="entry name" value="Histidine kinase-like ATPase, C-terminal domain"/>
    <property type="match status" value="1"/>
</dbReference>
<keyword evidence="3" id="KW-0597">Phosphoprotein</keyword>
<keyword evidence="13" id="KW-1185">Reference proteome</keyword>
<evidence type="ECO:0000256" key="5">
    <source>
        <dbReference type="ARBA" id="ARBA00022741"/>
    </source>
</evidence>
<dbReference type="Pfam" id="PF07730">
    <property type="entry name" value="HisKA_3"/>
    <property type="match status" value="1"/>
</dbReference>
<comment type="catalytic activity">
    <reaction evidence="1">
        <text>ATP + protein L-histidine = ADP + protein N-phospho-L-histidine.</text>
        <dbReference type="EC" id="2.7.13.3"/>
    </reaction>
</comment>
<dbReference type="GO" id="GO:0046983">
    <property type="term" value="F:protein dimerization activity"/>
    <property type="evidence" value="ECO:0007669"/>
    <property type="project" value="InterPro"/>
</dbReference>
<evidence type="ECO:0000256" key="9">
    <source>
        <dbReference type="SAM" id="Coils"/>
    </source>
</evidence>
<evidence type="ECO:0000256" key="6">
    <source>
        <dbReference type="ARBA" id="ARBA00022777"/>
    </source>
</evidence>
<keyword evidence="4" id="KW-0808">Transferase</keyword>
<keyword evidence="8" id="KW-0902">Two-component regulatory system</keyword>
<keyword evidence="10" id="KW-1133">Transmembrane helix</keyword>
<keyword evidence="9" id="KW-0175">Coiled coil</keyword>
<evidence type="ECO:0000313" key="12">
    <source>
        <dbReference type="EMBL" id="TQL62739.1"/>
    </source>
</evidence>
<organism evidence="12 13">
    <name type="scientific">Propioniferax innocua</name>
    <dbReference type="NCBI Taxonomy" id="1753"/>
    <lineage>
        <taxon>Bacteria</taxon>
        <taxon>Bacillati</taxon>
        <taxon>Actinomycetota</taxon>
        <taxon>Actinomycetes</taxon>
        <taxon>Propionibacteriales</taxon>
        <taxon>Propionibacteriaceae</taxon>
        <taxon>Propioniferax</taxon>
    </lineage>
</organism>
<accession>A0A542ZR60</accession>
<feature type="transmembrane region" description="Helical" evidence="10">
    <location>
        <begin position="129"/>
        <end position="147"/>
    </location>
</feature>
<keyword evidence="5" id="KW-0547">Nucleotide-binding</keyword>
<reference evidence="12 13" key="1">
    <citation type="submission" date="2019-06" db="EMBL/GenBank/DDBJ databases">
        <title>Sequencing the genomes of 1000 actinobacteria strains.</title>
        <authorList>
            <person name="Klenk H.-P."/>
        </authorList>
    </citation>
    <scope>NUCLEOTIDE SEQUENCE [LARGE SCALE GENOMIC DNA]</scope>
    <source>
        <strain evidence="12 13">DSM 8251</strain>
    </source>
</reference>
<dbReference type="GO" id="GO:0005524">
    <property type="term" value="F:ATP binding"/>
    <property type="evidence" value="ECO:0007669"/>
    <property type="project" value="UniProtKB-KW"/>
</dbReference>
<dbReference type="PANTHER" id="PTHR24421">
    <property type="entry name" value="NITRATE/NITRITE SENSOR PROTEIN NARX-RELATED"/>
    <property type="match status" value="1"/>
</dbReference>
<dbReference type="EMBL" id="VFOR01000001">
    <property type="protein sequence ID" value="TQL62739.1"/>
    <property type="molecule type" value="Genomic_DNA"/>
</dbReference>
<feature type="coiled-coil region" evidence="9">
    <location>
        <begin position="151"/>
        <end position="185"/>
    </location>
</feature>
<feature type="transmembrane region" description="Helical" evidence="10">
    <location>
        <begin position="35"/>
        <end position="58"/>
    </location>
</feature>
<evidence type="ECO:0000256" key="2">
    <source>
        <dbReference type="ARBA" id="ARBA00012438"/>
    </source>
</evidence>
<keyword evidence="10" id="KW-0472">Membrane</keyword>
<proteinExistence type="predicted"/>
<dbReference type="Gene3D" id="1.20.5.1930">
    <property type="match status" value="1"/>
</dbReference>
<evidence type="ECO:0000256" key="4">
    <source>
        <dbReference type="ARBA" id="ARBA00022679"/>
    </source>
</evidence>